<evidence type="ECO:0000313" key="2">
    <source>
        <dbReference type="Proteomes" id="UP001055811"/>
    </source>
</evidence>
<dbReference type="EMBL" id="CM042016">
    <property type="protein sequence ID" value="KAI3700250.1"/>
    <property type="molecule type" value="Genomic_DNA"/>
</dbReference>
<comment type="caution">
    <text evidence="1">The sequence shown here is derived from an EMBL/GenBank/DDBJ whole genome shotgun (WGS) entry which is preliminary data.</text>
</comment>
<accession>A0ACB8ZRF7</accession>
<organism evidence="1 2">
    <name type="scientific">Cichorium intybus</name>
    <name type="common">Chicory</name>
    <dbReference type="NCBI Taxonomy" id="13427"/>
    <lineage>
        <taxon>Eukaryota</taxon>
        <taxon>Viridiplantae</taxon>
        <taxon>Streptophyta</taxon>
        <taxon>Embryophyta</taxon>
        <taxon>Tracheophyta</taxon>
        <taxon>Spermatophyta</taxon>
        <taxon>Magnoliopsida</taxon>
        <taxon>eudicotyledons</taxon>
        <taxon>Gunneridae</taxon>
        <taxon>Pentapetalae</taxon>
        <taxon>asterids</taxon>
        <taxon>campanulids</taxon>
        <taxon>Asterales</taxon>
        <taxon>Asteraceae</taxon>
        <taxon>Cichorioideae</taxon>
        <taxon>Cichorieae</taxon>
        <taxon>Cichoriinae</taxon>
        <taxon>Cichorium</taxon>
    </lineage>
</organism>
<reference evidence="1 2" key="2">
    <citation type="journal article" date="2022" name="Mol. Ecol. Resour.">
        <title>The genomes of chicory, endive, great burdock and yacon provide insights into Asteraceae paleo-polyploidization history and plant inulin production.</title>
        <authorList>
            <person name="Fan W."/>
            <person name="Wang S."/>
            <person name="Wang H."/>
            <person name="Wang A."/>
            <person name="Jiang F."/>
            <person name="Liu H."/>
            <person name="Zhao H."/>
            <person name="Xu D."/>
            <person name="Zhang Y."/>
        </authorList>
    </citation>
    <scope>NUCLEOTIDE SEQUENCE [LARGE SCALE GENOMIC DNA]</scope>
    <source>
        <strain evidence="2">cv. Punajuju</strain>
        <tissue evidence="1">Leaves</tissue>
    </source>
</reference>
<proteinExistence type="predicted"/>
<keyword evidence="2" id="KW-1185">Reference proteome</keyword>
<gene>
    <name evidence="1" type="ORF">L2E82_44871</name>
</gene>
<reference evidence="2" key="1">
    <citation type="journal article" date="2022" name="Mol. Ecol. Resour.">
        <title>The genomes of chicory, endive, great burdock and yacon provide insights into Asteraceae palaeo-polyploidization history and plant inulin production.</title>
        <authorList>
            <person name="Fan W."/>
            <person name="Wang S."/>
            <person name="Wang H."/>
            <person name="Wang A."/>
            <person name="Jiang F."/>
            <person name="Liu H."/>
            <person name="Zhao H."/>
            <person name="Xu D."/>
            <person name="Zhang Y."/>
        </authorList>
    </citation>
    <scope>NUCLEOTIDE SEQUENCE [LARGE SCALE GENOMIC DNA]</scope>
    <source>
        <strain evidence="2">cv. Punajuju</strain>
    </source>
</reference>
<name>A0ACB8ZRF7_CICIN</name>
<sequence>MIILGHIELTALPITTFDTDFTLLFDPPVRAVDSEARAPDNNVSELSKLTDVPNESSTSSVQRPSSVEGEPSNRSFGNASFEEEQNITSPTLPPHEISHIMSLYPSVQGEPEISSPNSTTPVTSDKRTTSSTPTAVEKENTLNSSSQLHTPQTNVTNSNTHLITDDFPSTSGYPSNIEEIGSEGPPEFDPNYPPLDKWTKNHPSSLVISNIHDKVLTRLQLHQKQLDLNKTSELCMLNVFISEVEPKNVKDAFDHPDCIEAMQLELEEFERNKVWRLIPKPANASIVGIDYEETFALVARLESFWIFLAYATHKNFDVYQMDVKCAFLNGDLEETVFVEQPPSFVDKDNPNHCYVLDKDVYGLKQSLRLGMRP</sequence>
<evidence type="ECO:0000313" key="1">
    <source>
        <dbReference type="EMBL" id="KAI3700250.1"/>
    </source>
</evidence>
<dbReference type="Proteomes" id="UP001055811">
    <property type="component" value="Linkage Group LG08"/>
</dbReference>
<protein>
    <submittedName>
        <fullName evidence="1">Uncharacterized protein</fullName>
    </submittedName>
</protein>